<keyword evidence="4" id="KW-1185">Reference proteome</keyword>
<dbReference type="Proteomes" id="UP000655208">
    <property type="component" value="Unassembled WGS sequence"/>
</dbReference>
<comment type="similarity">
    <text evidence="2">Belongs to the short-chain dehydrogenases/reductases (SDR) family.</text>
</comment>
<dbReference type="Gene3D" id="3.40.50.720">
    <property type="entry name" value="NAD(P)-binding Rossmann-like Domain"/>
    <property type="match status" value="1"/>
</dbReference>
<proteinExistence type="inferred from homology"/>
<sequence length="310" mass="32959">MGRVSAADWTADRIPDLTGLRAVVTGANSGLGLQTALELSRHGAWVTLACRDEARGTAAVDRVRRETDGGSAHLALLDLADLSSVRRFAQSWEGPLDILVANAGIMAVPRGTTADGFERQLGVNHLGHFALVGGLLPRLQEAARGRVVSVSSNAHRFGRIDFDDLQSTRRYHRWRAYGQSKLANLLFVRELSRRLVLAGSRVIAAAAHPGTADTALLQGFTGGNPLLGALVAPVSRLMSQPDSAGALPILYAATMPDVAPDDYFGPRGLRETRGAPVRVGTSAAARDGAAAVRLFDVSEELTGVRYDLPR</sequence>
<dbReference type="PANTHER" id="PTHR43157:SF31">
    <property type="entry name" value="PHOSPHATIDYLINOSITOL-GLYCAN BIOSYNTHESIS CLASS F PROTEIN"/>
    <property type="match status" value="1"/>
</dbReference>
<dbReference type="PRINTS" id="PR00081">
    <property type="entry name" value="GDHRDH"/>
</dbReference>
<gene>
    <name evidence="3" type="ORF">GCM10011594_38090</name>
</gene>
<reference evidence="3" key="2">
    <citation type="submission" date="2020-09" db="EMBL/GenBank/DDBJ databases">
        <authorList>
            <person name="Sun Q."/>
            <person name="Zhou Y."/>
        </authorList>
    </citation>
    <scope>NUCLEOTIDE SEQUENCE</scope>
    <source>
        <strain evidence="3">CGMCC 4.7308</strain>
    </source>
</reference>
<dbReference type="Pfam" id="PF00106">
    <property type="entry name" value="adh_short"/>
    <property type="match status" value="1"/>
</dbReference>
<dbReference type="InterPro" id="IPR002347">
    <property type="entry name" value="SDR_fam"/>
</dbReference>
<keyword evidence="1" id="KW-0560">Oxidoreductase</keyword>
<evidence type="ECO:0000256" key="1">
    <source>
        <dbReference type="ARBA" id="ARBA00023002"/>
    </source>
</evidence>
<dbReference type="PRINTS" id="PR00080">
    <property type="entry name" value="SDRFAMILY"/>
</dbReference>
<dbReference type="NCBIfam" id="NF004846">
    <property type="entry name" value="PRK06197.1"/>
    <property type="match status" value="1"/>
</dbReference>
<organism evidence="3 4">
    <name type="scientific">Nakamurella endophytica</name>
    <dbReference type="NCBI Taxonomy" id="1748367"/>
    <lineage>
        <taxon>Bacteria</taxon>
        <taxon>Bacillati</taxon>
        <taxon>Actinomycetota</taxon>
        <taxon>Actinomycetes</taxon>
        <taxon>Nakamurellales</taxon>
        <taxon>Nakamurellaceae</taxon>
        <taxon>Nakamurella</taxon>
    </lineage>
</organism>
<dbReference type="PANTHER" id="PTHR43157">
    <property type="entry name" value="PHOSPHATIDYLINOSITOL-GLYCAN BIOSYNTHESIS CLASS F PROTEIN-RELATED"/>
    <property type="match status" value="1"/>
</dbReference>
<evidence type="ECO:0000313" key="3">
    <source>
        <dbReference type="EMBL" id="GGM14445.1"/>
    </source>
</evidence>
<evidence type="ECO:0000256" key="2">
    <source>
        <dbReference type="RuleBase" id="RU000363"/>
    </source>
</evidence>
<dbReference type="SUPFAM" id="SSF51735">
    <property type="entry name" value="NAD(P)-binding Rossmann-fold domains"/>
    <property type="match status" value="1"/>
</dbReference>
<name>A0A917T8I0_9ACTN</name>
<accession>A0A917T8I0</accession>
<protein>
    <submittedName>
        <fullName evidence="3">Oxidoreductase</fullName>
    </submittedName>
</protein>
<comment type="caution">
    <text evidence="3">The sequence shown here is derived from an EMBL/GenBank/DDBJ whole genome shotgun (WGS) entry which is preliminary data.</text>
</comment>
<reference evidence="3" key="1">
    <citation type="journal article" date="2014" name="Int. J. Syst. Evol. Microbiol.">
        <title>Complete genome sequence of Corynebacterium casei LMG S-19264T (=DSM 44701T), isolated from a smear-ripened cheese.</title>
        <authorList>
            <consortium name="US DOE Joint Genome Institute (JGI-PGF)"/>
            <person name="Walter F."/>
            <person name="Albersmeier A."/>
            <person name="Kalinowski J."/>
            <person name="Ruckert C."/>
        </authorList>
    </citation>
    <scope>NUCLEOTIDE SEQUENCE</scope>
    <source>
        <strain evidence="3">CGMCC 4.7308</strain>
    </source>
</reference>
<dbReference type="AlphaFoldDB" id="A0A917T8I0"/>
<dbReference type="GO" id="GO:0016491">
    <property type="term" value="F:oxidoreductase activity"/>
    <property type="evidence" value="ECO:0007669"/>
    <property type="project" value="UniProtKB-KW"/>
</dbReference>
<dbReference type="InterPro" id="IPR036291">
    <property type="entry name" value="NAD(P)-bd_dom_sf"/>
</dbReference>
<dbReference type="EMBL" id="BMNA01000013">
    <property type="protein sequence ID" value="GGM14445.1"/>
    <property type="molecule type" value="Genomic_DNA"/>
</dbReference>
<evidence type="ECO:0000313" key="4">
    <source>
        <dbReference type="Proteomes" id="UP000655208"/>
    </source>
</evidence>